<feature type="transmembrane region" description="Helical" evidence="2">
    <location>
        <begin position="12"/>
        <end position="37"/>
    </location>
</feature>
<keyword evidence="4" id="KW-1185">Reference proteome</keyword>
<feature type="compositionally biased region" description="Polar residues" evidence="1">
    <location>
        <begin position="393"/>
        <end position="402"/>
    </location>
</feature>
<keyword evidence="2" id="KW-1133">Transmembrane helix</keyword>
<keyword evidence="2" id="KW-0472">Membrane</keyword>
<dbReference type="InterPro" id="IPR005625">
    <property type="entry name" value="PepSY-ass_TM"/>
</dbReference>
<organism evidence="3 4">
    <name type="scientific">Oxalicibacterium solurbis</name>
    <dbReference type="NCBI Taxonomy" id="69280"/>
    <lineage>
        <taxon>Bacteria</taxon>
        <taxon>Pseudomonadati</taxon>
        <taxon>Pseudomonadota</taxon>
        <taxon>Betaproteobacteria</taxon>
        <taxon>Burkholderiales</taxon>
        <taxon>Oxalobacteraceae</taxon>
        <taxon>Oxalicibacterium</taxon>
    </lineage>
</organism>
<feature type="transmembrane region" description="Helical" evidence="2">
    <location>
        <begin position="148"/>
        <end position="172"/>
    </location>
</feature>
<dbReference type="PANTHER" id="PTHR34219:SF3">
    <property type="entry name" value="BLL7967 PROTEIN"/>
    <property type="match status" value="1"/>
</dbReference>
<reference evidence="3" key="1">
    <citation type="journal article" date="2014" name="Int. J. Syst. Evol. Microbiol.">
        <title>Complete genome sequence of Corynebacterium casei LMG S-19264T (=DSM 44701T), isolated from a smear-ripened cheese.</title>
        <authorList>
            <consortium name="US DOE Joint Genome Institute (JGI-PGF)"/>
            <person name="Walter F."/>
            <person name="Albersmeier A."/>
            <person name="Kalinowski J."/>
            <person name="Ruckert C."/>
        </authorList>
    </citation>
    <scope>NUCLEOTIDE SEQUENCE</scope>
    <source>
        <strain evidence="3">CCM 7664</strain>
    </source>
</reference>
<feature type="transmembrane region" description="Helical" evidence="2">
    <location>
        <begin position="339"/>
        <end position="360"/>
    </location>
</feature>
<proteinExistence type="predicted"/>
<reference evidence="3" key="2">
    <citation type="submission" date="2020-09" db="EMBL/GenBank/DDBJ databases">
        <authorList>
            <person name="Sun Q."/>
            <person name="Sedlacek I."/>
        </authorList>
    </citation>
    <scope>NUCLEOTIDE SEQUENCE</scope>
    <source>
        <strain evidence="3">CCM 7664</strain>
    </source>
</reference>
<sequence length="409" mass="45526">MSKQSSIRTWSWIHKWSSLICTLFLLMLCITGLPLIFHEEIDHLTGEPEAPVMPAGTPRQSLDRITEAARAHYPDQVIQFLSWDQEEHPHMIFVGMNKSLQASPDTRKALIYDGRTAQLLDTPNDQEGFMYVMLKLHTDMFAGLPGKLFLGVMGLLFVIAIVSGVVLYSPFMRKLEFGTIRKSRSPRLKWLDMHNLLGIVALVWTMVVGLTGVINTLSDVVLYAWQNGQLAEMVAPYKNMAPLQEQGSTENAVRVAEKAAPHMESSFVAFPGTVFTSQHHYAVFMKGNTPLTSRLLMPALVDAETGKLTDMREMPWYVQTLFLSQPLHFGDYGGLPLKILWTFLDIATIVILGSGLYLWLRRRQVIAELPEAESIGLIDDKAAVPGAAKETGQESASGTVQEAIQGAAR</sequence>
<name>A0A8J3AYF5_9BURK</name>
<dbReference type="PANTHER" id="PTHR34219">
    <property type="entry name" value="IRON-REGULATED INNER MEMBRANE PROTEIN-RELATED"/>
    <property type="match status" value="1"/>
</dbReference>
<feature type="region of interest" description="Disordered" evidence="1">
    <location>
        <begin position="386"/>
        <end position="409"/>
    </location>
</feature>
<evidence type="ECO:0008006" key="5">
    <source>
        <dbReference type="Google" id="ProtNLM"/>
    </source>
</evidence>
<evidence type="ECO:0000256" key="1">
    <source>
        <dbReference type="SAM" id="MobiDB-lite"/>
    </source>
</evidence>
<gene>
    <name evidence="3" type="ORF">GCM10011430_23510</name>
</gene>
<feature type="transmembrane region" description="Helical" evidence="2">
    <location>
        <begin position="193"/>
        <end position="214"/>
    </location>
</feature>
<accession>A0A8J3AYF5</accession>
<keyword evidence="2" id="KW-0812">Transmembrane</keyword>
<dbReference type="EMBL" id="BMDP01000003">
    <property type="protein sequence ID" value="GGI55177.1"/>
    <property type="molecule type" value="Genomic_DNA"/>
</dbReference>
<dbReference type="Pfam" id="PF03929">
    <property type="entry name" value="PepSY_TM"/>
    <property type="match status" value="1"/>
</dbReference>
<dbReference type="Proteomes" id="UP000627205">
    <property type="component" value="Unassembled WGS sequence"/>
</dbReference>
<evidence type="ECO:0000256" key="2">
    <source>
        <dbReference type="SAM" id="Phobius"/>
    </source>
</evidence>
<dbReference type="RefSeq" id="WP_188421969.1">
    <property type="nucleotide sequence ID" value="NZ_BMDP01000003.1"/>
</dbReference>
<evidence type="ECO:0000313" key="3">
    <source>
        <dbReference type="EMBL" id="GGI55177.1"/>
    </source>
</evidence>
<dbReference type="AlphaFoldDB" id="A0A8J3AYF5"/>
<evidence type="ECO:0000313" key="4">
    <source>
        <dbReference type="Proteomes" id="UP000627205"/>
    </source>
</evidence>
<comment type="caution">
    <text evidence="3">The sequence shown here is derived from an EMBL/GenBank/DDBJ whole genome shotgun (WGS) entry which is preliminary data.</text>
</comment>
<protein>
    <recommendedName>
        <fullName evidence="5">PepSY domain-containing protein</fullName>
    </recommendedName>
</protein>